<protein>
    <submittedName>
        <fullName evidence="1">Uncharacterized protein</fullName>
    </submittedName>
</protein>
<dbReference type="EMBL" id="JANJQO010001841">
    <property type="protein sequence ID" value="KAJ2969036.1"/>
    <property type="molecule type" value="Genomic_DNA"/>
</dbReference>
<proteinExistence type="predicted"/>
<accession>A0ACC1MRR9</accession>
<organism evidence="1 2">
    <name type="scientific">Zarea fungicola</name>
    <dbReference type="NCBI Taxonomy" id="93591"/>
    <lineage>
        <taxon>Eukaryota</taxon>
        <taxon>Fungi</taxon>
        <taxon>Dikarya</taxon>
        <taxon>Ascomycota</taxon>
        <taxon>Pezizomycotina</taxon>
        <taxon>Sordariomycetes</taxon>
        <taxon>Hypocreomycetidae</taxon>
        <taxon>Hypocreales</taxon>
        <taxon>Cordycipitaceae</taxon>
        <taxon>Zarea</taxon>
    </lineage>
</organism>
<reference evidence="1" key="1">
    <citation type="submission" date="2022-08" db="EMBL/GenBank/DDBJ databases">
        <title>Genome Sequence of Lecanicillium fungicola.</title>
        <authorList>
            <person name="Buettner E."/>
        </authorList>
    </citation>
    <scope>NUCLEOTIDE SEQUENCE</scope>
    <source>
        <strain evidence="1">Babe33</strain>
    </source>
</reference>
<sequence length="303" mass="33615">MVYSISSVLAVAKKHSFYDQNVTYPPDLDAVENIVKQSAVDEKANELSSWPLLYKKSLYTTVERLINDTSPQNTYRRSVYAGVTGGGRGSKPLFFAADVHENRRQRAEYGQLLASSGILSTGDWVVTMHSAGGLYRALDLTLEIVECAGACALAAGNYMPMPDVLQLLIKYQANVIAGDSSQIVNLVNHLSELPQDQRDKIHLDKILYTSEVLTAAQRLHIRSSLAEMSLWNASTVLVTWVLPKASGLQTPTTLSADPVAKEVFERQPVLSVLFYWVDLVHFPDGIDKGHSAFFLIIYHTQWV</sequence>
<gene>
    <name evidence="1" type="ORF">NQ176_g8877</name>
</gene>
<comment type="caution">
    <text evidence="1">The sequence shown here is derived from an EMBL/GenBank/DDBJ whole genome shotgun (WGS) entry which is preliminary data.</text>
</comment>
<keyword evidence="2" id="KW-1185">Reference proteome</keyword>
<evidence type="ECO:0000313" key="2">
    <source>
        <dbReference type="Proteomes" id="UP001143910"/>
    </source>
</evidence>
<name>A0ACC1MRR9_9HYPO</name>
<dbReference type="Proteomes" id="UP001143910">
    <property type="component" value="Unassembled WGS sequence"/>
</dbReference>
<evidence type="ECO:0000313" key="1">
    <source>
        <dbReference type="EMBL" id="KAJ2969036.1"/>
    </source>
</evidence>